<reference evidence="1 2" key="1">
    <citation type="submission" date="2021-06" db="EMBL/GenBank/DDBJ databases">
        <title>Caerostris extrusa draft genome.</title>
        <authorList>
            <person name="Kono N."/>
            <person name="Arakawa K."/>
        </authorList>
    </citation>
    <scope>NUCLEOTIDE SEQUENCE [LARGE SCALE GENOMIC DNA]</scope>
</reference>
<dbReference type="EMBL" id="BPLR01004992">
    <property type="protein sequence ID" value="GIX98995.1"/>
    <property type="molecule type" value="Genomic_DNA"/>
</dbReference>
<evidence type="ECO:0000313" key="2">
    <source>
        <dbReference type="Proteomes" id="UP001054945"/>
    </source>
</evidence>
<dbReference type="AlphaFoldDB" id="A0AAV4PPX4"/>
<keyword evidence="2" id="KW-1185">Reference proteome</keyword>
<comment type="caution">
    <text evidence="1">The sequence shown here is derived from an EMBL/GenBank/DDBJ whole genome shotgun (WGS) entry which is preliminary data.</text>
</comment>
<organism evidence="1 2">
    <name type="scientific">Caerostris extrusa</name>
    <name type="common">Bark spider</name>
    <name type="synonym">Caerostris bankana</name>
    <dbReference type="NCBI Taxonomy" id="172846"/>
    <lineage>
        <taxon>Eukaryota</taxon>
        <taxon>Metazoa</taxon>
        <taxon>Ecdysozoa</taxon>
        <taxon>Arthropoda</taxon>
        <taxon>Chelicerata</taxon>
        <taxon>Arachnida</taxon>
        <taxon>Araneae</taxon>
        <taxon>Araneomorphae</taxon>
        <taxon>Entelegynae</taxon>
        <taxon>Araneoidea</taxon>
        <taxon>Araneidae</taxon>
        <taxon>Caerostris</taxon>
    </lineage>
</organism>
<evidence type="ECO:0008006" key="3">
    <source>
        <dbReference type="Google" id="ProtNLM"/>
    </source>
</evidence>
<proteinExistence type="predicted"/>
<dbReference type="Proteomes" id="UP001054945">
    <property type="component" value="Unassembled WGS sequence"/>
</dbReference>
<name>A0AAV4PPX4_CAEEX</name>
<protein>
    <recommendedName>
        <fullName evidence="3">Transposase</fullName>
    </recommendedName>
</protein>
<accession>A0AAV4PPX4</accession>
<evidence type="ECO:0000313" key="1">
    <source>
        <dbReference type="EMBL" id="GIX98995.1"/>
    </source>
</evidence>
<gene>
    <name evidence="1" type="ORF">CEXT_570421</name>
</gene>
<sequence length="85" mass="10262">MADEHSYQWPHGIGFKNGINRSHFITDSRTLMLIPMFAERGKECSAWDSILKWIRTVFMLREMIFTADGWWYGSYRLKWQLNHLH</sequence>